<dbReference type="GO" id="GO:0009254">
    <property type="term" value="P:peptidoglycan turnover"/>
    <property type="evidence" value="ECO:0007669"/>
    <property type="project" value="TreeGrafter"/>
</dbReference>
<dbReference type="SUPFAM" id="SSF51445">
    <property type="entry name" value="(Trans)glycosidases"/>
    <property type="match status" value="1"/>
</dbReference>
<keyword evidence="2" id="KW-0378">Hydrolase</keyword>
<accession>A0A136LXP9</accession>
<dbReference type="Proteomes" id="UP000070457">
    <property type="component" value="Unassembled WGS sequence"/>
</dbReference>
<dbReference type="GO" id="GO:0005975">
    <property type="term" value="P:carbohydrate metabolic process"/>
    <property type="evidence" value="ECO:0007669"/>
    <property type="project" value="InterPro"/>
</dbReference>
<protein>
    <submittedName>
        <fullName evidence="5">Putative lipoprotein YbbD</fullName>
    </submittedName>
</protein>
<evidence type="ECO:0000256" key="2">
    <source>
        <dbReference type="ARBA" id="ARBA00022801"/>
    </source>
</evidence>
<dbReference type="AlphaFoldDB" id="A0A136LXP9"/>
<dbReference type="GO" id="GO:0004553">
    <property type="term" value="F:hydrolase activity, hydrolyzing O-glycosyl compounds"/>
    <property type="evidence" value="ECO:0007669"/>
    <property type="project" value="InterPro"/>
</dbReference>
<feature type="domain" description="Glycoside hydrolase family 3 N-terminal" evidence="4">
    <location>
        <begin position="93"/>
        <end position="355"/>
    </location>
</feature>
<keyword evidence="5" id="KW-0449">Lipoprotein</keyword>
<dbReference type="PANTHER" id="PTHR30480:SF16">
    <property type="entry name" value="GLYCOSIDE HYDROLASE FAMILY 3 DOMAIN PROTEIN"/>
    <property type="match status" value="1"/>
</dbReference>
<dbReference type="InterPro" id="IPR050226">
    <property type="entry name" value="NagZ_Beta-hexosaminidase"/>
</dbReference>
<dbReference type="Gene3D" id="3.20.20.300">
    <property type="entry name" value="Glycoside hydrolase, family 3, N-terminal domain"/>
    <property type="match status" value="1"/>
</dbReference>
<sequence length="387" mass="41787">MRLIAITAVILAAVSSVAVFGTLQQRKTDSYSNAYKERTTSLSYLSRKHDLLQTERSNRVAFTQYTALSDSIRDLSDQQLAGRLIMINLPGPVATDTNVAFLRDHSIGGVILMGGNISSPQQLTSLITSYKAAVPDLLVAVDQEGGIVSRIHWEKNAGLSAQVLGTGTPEAAAEVHRQRAKLLSELGVDIVFAPVLDLRLPGSWIGSRSFSDDSSRVSTYAESIVPAIESQGVASAAKHFPGLGRSAEDSHEVLPVIPADRDMLAEDIAPFTAYVKAGGSMIMTGHGLYPALDPDMPASLSSDVVTGLIRKEMGFEGIIVTDDLRMGALDAWPDKSSQALSAGNDMLLYIDYLPDTKRAITSLTEEFSREELEMMVIRLHRKTADLP</sequence>
<evidence type="ECO:0000313" key="6">
    <source>
        <dbReference type="Proteomes" id="UP000070457"/>
    </source>
</evidence>
<organism evidence="5 6">
    <name type="scientific">candidate division WS6 bacterium OLB20</name>
    <dbReference type="NCBI Taxonomy" id="1617426"/>
    <lineage>
        <taxon>Bacteria</taxon>
        <taxon>Candidatus Dojkabacteria</taxon>
    </lineage>
</organism>
<evidence type="ECO:0000259" key="4">
    <source>
        <dbReference type="Pfam" id="PF00933"/>
    </source>
</evidence>
<dbReference type="EMBL" id="JYNZ01000003">
    <property type="protein sequence ID" value="KXK26440.1"/>
    <property type="molecule type" value="Genomic_DNA"/>
</dbReference>
<dbReference type="InterPro" id="IPR017853">
    <property type="entry name" value="GH"/>
</dbReference>
<comment type="caution">
    <text evidence="5">The sequence shown here is derived from an EMBL/GenBank/DDBJ whole genome shotgun (WGS) entry which is preliminary data.</text>
</comment>
<dbReference type="InterPro" id="IPR001764">
    <property type="entry name" value="Glyco_hydro_3_N"/>
</dbReference>
<dbReference type="InterPro" id="IPR036962">
    <property type="entry name" value="Glyco_hydro_3_N_sf"/>
</dbReference>
<evidence type="ECO:0000313" key="5">
    <source>
        <dbReference type="EMBL" id="KXK26440.1"/>
    </source>
</evidence>
<dbReference type="Pfam" id="PF00933">
    <property type="entry name" value="Glyco_hydro_3"/>
    <property type="match status" value="1"/>
</dbReference>
<dbReference type="STRING" id="1617426.TR69_WS6001000443"/>
<comment type="similarity">
    <text evidence="1">Belongs to the glycosyl hydrolase 3 family.</text>
</comment>
<evidence type="ECO:0000256" key="3">
    <source>
        <dbReference type="ARBA" id="ARBA00023295"/>
    </source>
</evidence>
<dbReference type="PATRIC" id="fig|1617426.3.peg.440"/>
<reference evidence="5 6" key="1">
    <citation type="submission" date="2015-02" db="EMBL/GenBank/DDBJ databases">
        <title>Improved understanding of the partial-nitritation anammox process through 23 genomes representing the majority of the microbial community.</title>
        <authorList>
            <person name="Speth D.R."/>
            <person name="In T Zandt M."/>
            <person name="Guerrero Cruz S."/>
            <person name="Jetten M.S."/>
            <person name="Dutilh B.E."/>
        </authorList>
    </citation>
    <scope>NUCLEOTIDE SEQUENCE [LARGE SCALE GENOMIC DNA]</scope>
    <source>
        <strain evidence="5">OLB20</strain>
    </source>
</reference>
<gene>
    <name evidence="5" type="primary">ybbD</name>
    <name evidence="5" type="ORF">TR69_WS6001000443</name>
</gene>
<proteinExistence type="inferred from homology"/>
<name>A0A136LXP9_9BACT</name>
<dbReference type="PANTHER" id="PTHR30480">
    <property type="entry name" value="BETA-HEXOSAMINIDASE-RELATED"/>
    <property type="match status" value="1"/>
</dbReference>
<evidence type="ECO:0000256" key="1">
    <source>
        <dbReference type="ARBA" id="ARBA00005336"/>
    </source>
</evidence>
<keyword evidence="3" id="KW-0326">Glycosidase</keyword>